<gene>
    <name evidence="1" type="ORF">BACCOPRO_01443</name>
</gene>
<dbReference type="EMBL" id="ACBW01000106">
    <property type="protein sequence ID" value="EEF75949.1"/>
    <property type="molecule type" value="Genomic_DNA"/>
</dbReference>
<reference evidence="1 2" key="1">
    <citation type="submission" date="2008-12" db="EMBL/GenBank/DDBJ databases">
        <authorList>
            <person name="Fulton L."/>
            <person name="Clifton S."/>
            <person name="Fulton B."/>
            <person name="Xu J."/>
            <person name="Minx P."/>
            <person name="Pepin K.H."/>
            <person name="Johnson M."/>
            <person name="Bhonagiri V."/>
            <person name="Nash W.E."/>
            <person name="Mardis E.R."/>
            <person name="Wilson R.K."/>
        </authorList>
    </citation>
    <scope>NUCLEOTIDE SEQUENCE [LARGE SCALE GENOMIC DNA]</scope>
    <source>
        <strain evidence="1 2">DSM 18228</strain>
    </source>
</reference>
<dbReference type="Proteomes" id="UP000014073">
    <property type="component" value="Unassembled WGS sequence"/>
</dbReference>
<evidence type="ECO:0008006" key="3">
    <source>
        <dbReference type="Google" id="ProtNLM"/>
    </source>
</evidence>
<name>S0F6P5_9BACT</name>
<dbReference type="AlphaFoldDB" id="S0F6P5"/>
<dbReference type="OrthoDB" id="1071461at2"/>
<protein>
    <recommendedName>
        <fullName evidence="3">YubB ferredoxin-like domain-containing protein</fullName>
    </recommendedName>
</protein>
<dbReference type="RefSeq" id="WP_008142014.1">
    <property type="nucleotide sequence ID" value="NZ_EQ973637.1"/>
</dbReference>
<evidence type="ECO:0000313" key="2">
    <source>
        <dbReference type="Proteomes" id="UP000014073"/>
    </source>
</evidence>
<accession>S0F6P5</accession>
<proteinExistence type="predicted"/>
<dbReference type="GeneID" id="78404382"/>
<dbReference type="HOGENOM" id="CLU_1408132_0_0_10"/>
<dbReference type="eggNOG" id="ENOG50347JS">
    <property type="taxonomic scope" value="Bacteria"/>
</dbReference>
<sequence>MPNWCSTAYVIDGDAKEVKQLYELMKGLEERETPSVENGFGTTWLGCLVDVLGGDWNKIYCRGDWSNLEMEQDILKFSTETAWDPCNEVLDLICEKFPSLSYYYRSEEPLMCLFQTNDSEGQYFDRYLVDVCTPEGNRFSKYFPDLDSVYEWLEEIWGYSIISDEDIDKLTEEWENINESVYCYIEEFKVV</sequence>
<keyword evidence="2" id="KW-1185">Reference proteome</keyword>
<organism evidence="1 2">
    <name type="scientific">Phocaeicola coprophilus DSM 18228 = JCM 13818</name>
    <dbReference type="NCBI Taxonomy" id="547042"/>
    <lineage>
        <taxon>Bacteria</taxon>
        <taxon>Pseudomonadati</taxon>
        <taxon>Bacteroidota</taxon>
        <taxon>Bacteroidia</taxon>
        <taxon>Bacteroidales</taxon>
        <taxon>Bacteroidaceae</taxon>
        <taxon>Phocaeicola</taxon>
    </lineage>
</organism>
<comment type="caution">
    <text evidence="1">The sequence shown here is derived from an EMBL/GenBank/DDBJ whole genome shotgun (WGS) entry which is preliminary data.</text>
</comment>
<evidence type="ECO:0000313" key="1">
    <source>
        <dbReference type="EMBL" id="EEF75949.1"/>
    </source>
</evidence>